<dbReference type="AlphaFoldDB" id="A0AAD3R0K2"/>
<gene>
    <name evidence="1" type="ORF">AKAME5_000376800</name>
</gene>
<keyword evidence="1" id="KW-0808">Transferase</keyword>
<accession>A0AAD3R0K2</accession>
<dbReference type="GO" id="GO:0004713">
    <property type="term" value="F:protein tyrosine kinase activity"/>
    <property type="evidence" value="ECO:0007669"/>
    <property type="project" value="UniProtKB-KW"/>
</dbReference>
<name>A0AAD3R0K2_LATJO</name>
<proteinExistence type="predicted"/>
<organism evidence="1 2">
    <name type="scientific">Lates japonicus</name>
    <name type="common">Japanese lates</name>
    <dbReference type="NCBI Taxonomy" id="270547"/>
    <lineage>
        <taxon>Eukaryota</taxon>
        <taxon>Metazoa</taxon>
        <taxon>Chordata</taxon>
        <taxon>Craniata</taxon>
        <taxon>Vertebrata</taxon>
        <taxon>Euteleostomi</taxon>
        <taxon>Actinopterygii</taxon>
        <taxon>Neopterygii</taxon>
        <taxon>Teleostei</taxon>
        <taxon>Neoteleostei</taxon>
        <taxon>Acanthomorphata</taxon>
        <taxon>Carangaria</taxon>
        <taxon>Carangaria incertae sedis</taxon>
        <taxon>Centropomidae</taxon>
        <taxon>Lates</taxon>
    </lineage>
</organism>
<reference evidence="1" key="1">
    <citation type="submission" date="2022-08" db="EMBL/GenBank/DDBJ databases">
        <title>Genome sequencing of akame (Lates japonicus).</title>
        <authorList>
            <person name="Hashiguchi Y."/>
            <person name="Takahashi H."/>
        </authorList>
    </citation>
    <scope>NUCLEOTIDE SEQUENCE</scope>
    <source>
        <strain evidence="1">Kochi</strain>
    </source>
</reference>
<protein>
    <submittedName>
        <fullName evidence="1">Protein-tyrosine kinase 6-like protein</fullName>
    </submittedName>
</protein>
<dbReference type="Proteomes" id="UP001279410">
    <property type="component" value="Unassembled WGS sequence"/>
</dbReference>
<dbReference type="EMBL" id="BRZM01000009">
    <property type="protein sequence ID" value="GLD50596.1"/>
    <property type="molecule type" value="Genomic_DNA"/>
</dbReference>
<keyword evidence="2" id="KW-1185">Reference proteome</keyword>
<evidence type="ECO:0000313" key="1">
    <source>
        <dbReference type="EMBL" id="GLD50596.1"/>
    </source>
</evidence>
<evidence type="ECO:0000313" key="2">
    <source>
        <dbReference type="Proteomes" id="UP001279410"/>
    </source>
</evidence>
<comment type="caution">
    <text evidence="1">The sequence shown here is derived from an EMBL/GenBank/DDBJ whole genome shotgun (WGS) entry which is preliminary data.</text>
</comment>
<sequence>MGMLGRDLFSVISHQQRLVDRADDRQNRRVLNTGIVPNNYLARAGVPENATVWELEEDFTLELGSGCSLASTRGRWKNHINVAIKIIKVFLHLC</sequence>
<keyword evidence="1" id="KW-0418">Kinase</keyword>
<keyword evidence="1" id="KW-0829">Tyrosine-protein kinase</keyword>